<dbReference type="AlphaFoldDB" id="A0A2A9P9N2"/>
<organism evidence="1 2">
    <name type="scientific">Ophiocordyceps unilateralis</name>
    <name type="common">Zombie-ant fungus</name>
    <name type="synonym">Torrubia unilateralis</name>
    <dbReference type="NCBI Taxonomy" id="268505"/>
    <lineage>
        <taxon>Eukaryota</taxon>
        <taxon>Fungi</taxon>
        <taxon>Dikarya</taxon>
        <taxon>Ascomycota</taxon>
        <taxon>Pezizomycotina</taxon>
        <taxon>Sordariomycetes</taxon>
        <taxon>Hypocreomycetidae</taxon>
        <taxon>Hypocreales</taxon>
        <taxon>Ophiocordycipitaceae</taxon>
        <taxon>Ophiocordyceps</taxon>
    </lineage>
</organism>
<evidence type="ECO:0000313" key="1">
    <source>
        <dbReference type="EMBL" id="PFH58225.1"/>
    </source>
</evidence>
<name>A0A2A9P9N2_OPHUN</name>
<proteinExistence type="predicted"/>
<reference evidence="1 2" key="1">
    <citation type="journal article" date="2015" name="BMC Genomics">
        <title>Gene expression during zombie ant biting behavior reflects the complexity underlying fungal parasitic behavioral manipulation.</title>
        <authorList>
            <person name="de Bekker C."/>
            <person name="Ohm R.A."/>
            <person name="Loreto R.G."/>
            <person name="Sebastian A."/>
            <person name="Albert I."/>
            <person name="Merrow M."/>
            <person name="Brachmann A."/>
            <person name="Hughes D.P."/>
        </authorList>
    </citation>
    <scope>NUCLEOTIDE SEQUENCE [LARGE SCALE GENOMIC DNA]</scope>
    <source>
        <strain evidence="1 2">SC16a</strain>
    </source>
</reference>
<sequence length="130" mass="14776">MHGDDDDDDDGILNIHVSDEEDDVFAKKADRTVQTEAAFQAIKRHYRVKVENGQISQAVKLPLRPGATKQALQELLHAVEELYFFGRYRDALCFIDTVNSDGSHHALDHDTRHLLLVYRQSCQQKLNASS</sequence>
<accession>A0A2A9P9N2</accession>
<protein>
    <submittedName>
        <fullName evidence="1">Uncharacterized protein</fullName>
    </submittedName>
</protein>
<dbReference type="Proteomes" id="UP000037136">
    <property type="component" value="Unassembled WGS sequence"/>
</dbReference>
<keyword evidence="2" id="KW-1185">Reference proteome</keyword>
<gene>
    <name evidence="1" type="ORF">XA68_14004</name>
</gene>
<dbReference type="EMBL" id="LAZP02000314">
    <property type="protein sequence ID" value="PFH58225.1"/>
    <property type="molecule type" value="Genomic_DNA"/>
</dbReference>
<comment type="caution">
    <text evidence="1">The sequence shown here is derived from an EMBL/GenBank/DDBJ whole genome shotgun (WGS) entry which is preliminary data.</text>
</comment>
<evidence type="ECO:0000313" key="2">
    <source>
        <dbReference type="Proteomes" id="UP000037136"/>
    </source>
</evidence>
<dbReference type="OrthoDB" id="3938544at2759"/>
<reference evidence="1 2" key="2">
    <citation type="journal article" date="2017" name="Sci. Rep.">
        <title>Ant-infecting Ophiocordyceps genomes reveal a high diversity of potential behavioral manipulation genes and a possible major role for enterotoxins.</title>
        <authorList>
            <person name="de Bekker C."/>
            <person name="Ohm R.A."/>
            <person name="Evans H.C."/>
            <person name="Brachmann A."/>
            <person name="Hughes D.P."/>
        </authorList>
    </citation>
    <scope>NUCLEOTIDE SEQUENCE [LARGE SCALE GENOMIC DNA]</scope>
    <source>
        <strain evidence="1 2">SC16a</strain>
    </source>
</reference>